<dbReference type="PANTHER" id="PTHR30023:SF0">
    <property type="entry name" value="PENICILLIN-SENSITIVE CARBOXYPEPTIDASE A"/>
    <property type="match status" value="1"/>
</dbReference>
<evidence type="ECO:0000256" key="1">
    <source>
        <dbReference type="ARBA" id="ARBA00006096"/>
    </source>
</evidence>
<dbReference type="Proteomes" id="UP001321475">
    <property type="component" value="Chromosome"/>
</dbReference>
<evidence type="ECO:0000313" key="3">
    <source>
        <dbReference type="EMBL" id="BDZ42594.1"/>
    </source>
</evidence>
<comment type="similarity">
    <text evidence="1">Belongs to the peptidase S13 family.</text>
</comment>
<organism evidence="3 4">
    <name type="scientific">Paraoerskovia sediminicola</name>
    <dbReference type="NCBI Taxonomy" id="1138587"/>
    <lineage>
        <taxon>Bacteria</taxon>
        <taxon>Bacillati</taxon>
        <taxon>Actinomycetota</taxon>
        <taxon>Actinomycetes</taxon>
        <taxon>Micrococcales</taxon>
        <taxon>Cellulomonadaceae</taxon>
        <taxon>Paraoerskovia</taxon>
    </lineage>
</organism>
<evidence type="ECO:0000256" key="2">
    <source>
        <dbReference type="ARBA" id="ARBA00022801"/>
    </source>
</evidence>
<dbReference type="PANTHER" id="PTHR30023">
    <property type="entry name" value="D-ALANYL-D-ALANINE CARBOXYPEPTIDASE"/>
    <property type="match status" value="1"/>
</dbReference>
<dbReference type="SUPFAM" id="SSF56601">
    <property type="entry name" value="beta-lactamase/transpeptidase-like"/>
    <property type="match status" value="1"/>
</dbReference>
<reference evidence="4" key="1">
    <citation type="journal article" date="2019" name="Int. J. Syst. Evol. Microbiol.">
        <title>The Global Catalogue of Microorganisms (GCM) 10K type strain sequencing project: providing services to taxonomists for standard genome sequencing and annotation.</title>
        <authorList>
            <consortium name="The Broad Institute Genomics Platform"/>
            <consortium name="The Broad Institute Genome Sequencing Center for Infectious Disease"/>
            <person name="Wu L."/>
            <person name="Ma J."/>
        </authorList>
    </citation>
    <scope>NUCLEOTIDE SEQUENCE [LARGE SCALE GENOMIC DNA]</scope>
    <source>
        <strain evidence="4">NBRC 108565</strain>
    </source>
</reference>
<evidence type="ECO:0000313" key="4">
    <source>
        <dbReference type="Proteomes" id="UP001321475"/>
    </source>
</evidence>
<protein>
    <recommendedName>
        <fullName evidence="5">D-alanyl-D-alanine carboxypeptidase / D-alanyl-D-alanine-endopeptidase (Penicillin-binding protein 4)</fullName>
    </recommendedName>
</protein>
<keyword evidence="4" id="KW-1185">Reference proteome</keyword>
<evidence type="ECO:0008006" key="5">
    <source>
        <dbReference type="Google" id="ProtNLM"/>
    </source>
</evidence>
<dbReference type="InterPro" id="IPR000667">
    <property type="entry name" value="Peptidase_S13"/>
</dbReference>
<accession>A0ABM8G3I1</accession>
<dbReference type="EMBL" id="AP027729">
    <property type="protein sequence ID" value="BDZ42594.1"/>
    <property type="molecule type" value="Genomic_DNA"/>
</dbReference>
<dbReference type="Gene3D" id="3.40.710.10">
    <property type="entry name" value="DD-peptidase/beta-lactamase superfamily"/>
    <property type="match status" value="1"/>
</dbReference>
<gene>
    <name evidence="3" type="ORF">GCM10025865_18930</name>
</gene>
<sequence>MQSEVGDGLVYLQGGGDFLLAPGAGDPVAVNGRAGLGDLADQVAAELRLTGETTVRVALDDSLFDGSLVSPAWDESVVNRGFVAPVTALAVDAARLDEEKYAQRAADPSMAAAKTFAEALEDRGIEVSGSPVRATVPTGTTELGSVSSAPVRQLVDYFLQESDNSITEVVGRLVAIESGLPATWTGATRAVVAATGRLGVDTTGMTLADLSGLADGSRVSADQLGHVLQAMTNPELDRLRSGAVGLPVGGLTGTLSERFVGEPAAGLTRAKTGSLRDVTALAGTVMTADGRMLTYVIVVDDTKEPFGAMLIFDDFVDELASCGCGG</sequence>
<name>A0ABM8G3I1_9CELL</name>
<dbReference type="Pfam" id="PF02113">
    <property type="entry name" value="Peptidase_S13"/>
    <property type="match status" value="2"/>
</dbReference>
<dbReference type="PRINTS" id="PR00922">
    <property type="entry name" value="DADACBPTASE3"/>
</dbReference>
<dbReference type="NCBIfam" id="TIGR00666">
    <property type="entry name" value="PBP4"/>
    <property type="match status" value="1"/>
</dbReference>
<proteinExistence type="inferred from homology"/>
<dbReference type="InterPro" id="IPR012338">
    <property type="entry name" value="Beta-lactam/transpept-like"/>
</dbReference>
<keyword evidence="2" id="KW-0378">Hydrolase</keyword>